<dbReference type="PIRSF" id="PIRSF001434">
    <property type="entry name" value="CGS"/>
    <property type="match status" value="1"/>
</dbReference>
<dbReference type="InterPro" id="IPR015421">
    <property type="entry name" value="PyrdxlP-dep_Trfase_major"/>
</dbReference>
<dbReference type="Proteomes" id="UP000240322">
    <property type="component" value="Unassembled WGS sequence"/>
</dbReference>
<dbReference type="FunFam" id="3.90.1150.10:FF:000008">
    <property type="entry name" value="Cystathionine gamma-synthase"/>
    <property type="match status" value="1"/>
</dbReference>
<dbReference type="AlphaFoldDB" id="A0A2R6ANF2"/>
<evidence type="ECO:0000313" key="6">
    <source>
        <dbReference type="Proteomes" id="UP000240322"/>
    </source>
</evidence>
<dbReference type="GO" id="GO:0030170">
    <property type="term" value="F:pyridoxal phosphate binding"/>
    <property type="evidence" value="ECO:0007669"/>
    <property type="project" value="InterPro"/>
</dbReference>
<dbReference type="CDD" id="cd00614">
    <property type="entry name" value="CGS_like"/>
    <property type="match status" value="1"/>
</dbReference>
<protein>
    <submittedName>
        <fullName evidence="5">Cystathionine gamma-synthase</fullName>
    </submittedName>
</protein>
<dbReference type="InterPro" id="IPR015422">
    <property type="entry name" value="PyrdxlP-dep_Trfase_small"/>
</dbReference>
<dbReference type="InterPro" id="IPR015424">
    <property type="entry name" value="PyrdxlP-dep_Trfase"/>
</dbReference>
<comment type="cofactor">
    <cofactor evidence="1">
        <name>pyridoxal 5'-phosphate</name>
        <dbReference type="ChEBI" id="CHEBI:597326"/>
    </cofactor>
</comment>
<proteinExistence type="inferred from homology"/>
<dbReference type="Gene3D" id="3.90.1150.10">
    <property type="entry name" value="Aspartate Aminotransferase, domain 1"/>
    <property type="match status" value="1"/>
</dbReference>
<dbReference type="GO" id="GO:0019343">
    <property type="term" value="P:cysteine biosynthetic process via cystathionine"/>
    <property type="evidence" value="ECO:0007669"/>
    <property type="project" value="TreeGrafter"/>
</dbReference>
<name>A0A2R6ANF2_9ARCH</name>
<dbReference type="Pfam" id="PF01053">
    <property type="entry name" value="Cys_Met_Meta_PP"/>
    <property type="match status" value="1"/>
</dbReference>
<dbReference type="GO" id="GO:0019346">
    <property type="term" value="P:transsulfuration"/>
    <property type="evidence" value="ECO:0007669"/>
    <property type="project" value="InterPro"/>
</dbReference>
<sequence length="397" mass="43150">MRFSTRAIHVGEEPDLEGGGNGDVVAPIHPSTTFARKVREVDKPSSGYEYSRTGNPTRDALEKKLAALEDAKYALAFSSGLAAEATVTLSLLRAGDHVVASEDLYGGTRRLFSRSLAPFGVSVSYVDLSDPDDLKSNMRENTRMIWLESPTNPLLRVYDIKAISEFAHTRGILCVVDNTFASPYFQRPLGMGCDIVVHSTTKYLGGHSDVVGGAVMTSNEEVYSKLRFNQNAIGAVPSPFDCFLTMRGIKTLAIRMEKHAANAQRVAEYLESSRQVNRVFYPGLPSNPHHELARRQMSGFGGMVSADLKGGVKGVNAFLSALKIFTLAESLGGVESLVDHPATMTHAGMSGEERLAVGITDTLLRFSVGIEDAEDLIEDLERGLKNLEHHAATMPMN</sequence>
<dbReference type="GO" id="GO:0004123">
    <property type="term" value="F:cystathionine gamma-lyase activity"/>
    <property type="evidence" value="ECO:0007669"/>
    <property type="project" value="TreeGrafter"/>
</dbReference>
<comment type="similarity">
    <text evidence="2">Belongs to the trans-sulfuration enzymes family.</text>
</comment>
<keyword evidence="3" id="KW-0663">Pyridoxal phosphate</keyword>
<feature type="region of interest" description="Disordered" evidence="4">
    <location>
        <begin position="1"/>
        <end position="23"/>
    </location>
</feature>
<dbReference type="GO" id="GO:0005737">
    <property type="term" value="C:cytoplasm"/>
    <property type="evidence" value="ECO:0007669"/>
    <property type="project" value="TreeGrafter"/>
</dbReference>
<dbReference type="EMBL" id="NEXE01000142">
    <property type="protein sequence ID" value="PSN87865.1"/>
    <property type="molecule type" value="Genomic_DNA"/>
</dbReference>
<dbReference type="Gene3D" id="3.40.640.10">
    <property type="entry name" value="Type I PLP-dependent aspartate aminotransferase-like (Major domain)"/>
    <property type="match status" value="1"/>
</dbReference>
<dbReference type="PROSITE" id="PS00868">
    <property type="entry name" value="CYS_MET_METAB_PP"/>
    <property type="match status" value="1"/>
</dbReference>
<dbReference type="SUPFAM" id="SSF53383">
    <property type="entry name" value="PLP-dependent transferases"/>
    <property type="match status" value="1"/>
</dbReference>
<dbReference type="NCBIfam" id="NF005871">
    <property type="entry name" value="PRK07811.1"/>
    <property type="match status" value="1"/>
</dbReference>
<accession>A0A2R6ANF2</accession>
<dbReference type="FunFam" id="3.40.640.10:FF:000009">
    <property type="entry name" value="Cystathionine gamma-synthase homolog"/>
    <property type="match status" value="1"/>
</dbReference>
<evidence type="ECO:0000256" key="1">
    <source>
        <dbReference type="ARBA" id="ARBA00001933"/>
    </source>
</evidence>
<evidence type="ECO:0000256" key="2">
    <source>
        <dbReference type="ARBA" id="ARBA00009077"/>
    </source>
</evidence>
<dbReference type="InterPro" id="IPR054542">
    <property type="entry name" value="Cys_met_metab_PP"/>
</dbReference>
<dbReference type="InterPro" id="IPR000277">
    <property type="entry name" value="Cys/Met-Metab_PyrdxlP-dep_enz"/>
</dbReference>
<evidence type="ECO:0000256" key="3">
    <source>
        <dbReference type="ARBA" id="ARBA00022898"/>
    </source>
</evidence>
<dbReference type="PANTHER" id="PTHR11808">
    <property type="entry name" value="TRANS-SULFURATION ENZYME FAMILY MEMBER"/>
    <property type="match status" value="1"/>
</dbReference>
<organism evidence="5 6">
    <name type="scientific">Candidatus Marsarchaeota G2 archaeon OSP_D</name>
    <dbReference type="NCBI Taxonomy" id="1978157"/>
    <lineage>
        <taxon>Archaea</taxon>
        <taxon>Candidatus Marsarchaeota</taxon>
        <taxon>Candidatus Marsarchaeota group 2</taxon>
    </lineage>
</organism>
<comment type="caution">
    <text evidence="5">The sequence shown here is derived from an EMBL/GenBank/DDBJ whole genome shotgun (WGS) entry which is preliminary data.</text>
</comment>
<gene>
    <name evidence="5" type="ORF">B9Q03_09955</name>
</gene>
<evidence type="ECO:0000256" key="4">
    <source>
        <dbReference type="SAM" id="MobiDB-lite"/>
    </source>
</evidence>
<dbReference type="PANTHER" id="PTHR11808:SF15">
    <property type="entry name" value="CYSTATHIONINE GAMMA-LYASE"/>
    <property type="match status" value="1"/>
</dbReference>
<evidence type="ECO:0000313" key="5">
    <source>
        <dbReference type="EMBL" id="PSN87865.1"/>
    </source>
</evidence>
<reference evidence="5 6" key="1">
    <citation type="submission" date="2017-04" db="EMBL/GenBank/DDBJ databases">
        <title>Novel microbial lineages endemic to geothermal iron-oxide mats fill important gaps in the evolutionary history of Archaea.</title>
        <authorList>
            <person name="Jay Z.J."/>
            <person name="Beam J.P."/>
            <person name="Dlakic M."/>
            <person name="Rusch D.B."/>
            <person name="Kozubal M.A."/>
            <person name="Inskeep W.P."/>
        </authorList>
    </citation>
    <scope>NUCLEOTIDE SEQUENCE [LARGE SCALE GENOMIC DNA]</scope>
    <source>
        <strain evidence="5">OSP_D</strain>
    </source>
</reference>